<reference evidence="6" key="1">
    <citation type="submission" date="2021-01" db="EMBL/GenBank/DDBJ databases">
        <authorList>
            <person name="Zhong Y.L."/>
        </authorList>
    </citation>
    <scope>NUCLEOTIDE SEQUENCE</scope>
    <source>
        <strain evidence="6">KCTC 23302</strain>
    </source>
</reference>
<name>A0A937A0F6_9FLAO</name>
<evidence type="ECO:0000313" key="6">
    <source>
        <dbReference type="EMBL" id="MBL0685313.1"/>
    </source>
</evidence>
<dbReference type="PANTHER" id="PTHR12684">
    <property type="entry name" value="PUTATIVE PHOSPHOTRANSFERASE"/>
    <property type="match status" value="1"/>
</dbReference>
<dbReference type="InterPro" id="IPR022928">
    <property type="entry name" value="RNA_2'-PTrans_KptA"/>
</dbReference>
<evidence type="ECO:0000256" key="5">
    <source>
        <dbReference type="HAMAP-Rule" id="MF_00299"/>
    </source>
</evidence>
<keyword evidence="2 5" id="KW-0808">Transferase</keyword>
<organism evidence="6 7">
    <name type="scientific">Aquimarina mytili</name>
    <dbReference type="NCBI Taxonomy" id="874423"/>
    <lineage>
        <taxon>Bacteria</taxon>
        <taxon>Pseudomonadati</taxon>
        <taxon>Bacteroidota</taxon>
        <taxon>Flavobacteriia</taxon>
        <taxon>Flavobacteriales</taxon>
        <taxon>Flavobacteriaceae</taxon>
        <taxon>Aquimarina</taxon>
    </lineage>
</organism>
<dbReference type="EC" id="2.7.1.-" evidence="5"/>
<evidence type="ECO:0000256" key="3">
    <source>
        <dbReference type="ARBA" id="ARBA00023027"/>
    </source>
</evidence>
<dbReference type="Gene3D" id="1.10.10.970">
    <property type="entry name" value="RNA 2'-phosphotransferase, Tpt1/KptA family, N-terminal domain"/>
    <property type="match status" value="1"/>
</dbReference>
<keyword evidence="3 5" id="KW-0520">NAD</keyword>
<comment type="similarity">
    <text evidence="1 5">Belongs to the KptA/TPT1 family.</text>
</comment>
<proteinExistence type="inferred from homology"/>
<dbReference type="Gene3D" id="3.20.170.30">
    <property type="match status" value="1"/>
</dbReference>
<evidence type="ECO:0000256" key="2">
    <source>
        <dbReference type="ARBA" id="ARBA00022679"/>
    </source>
</evidence>
<dbReference type="RefSeq" id="WP_201923306.1">
    <property type="nucleotide sequence ID" value="NZ_BAABAX010000002.1"/>
</dbReference>
<accession>A0A937A0F6</accession>
<dbReference type="GO" id="GO:0003950">
    <property type="term" value="F:NAD+ poly-ADP-ribosyltransferase activity"/>
    <property type="evidence" value="ECO:0007669"/>
    <property type="project" value="InterPro"/>
</dbReference>
<protein>
    <recommendedName>
        <fullName evidence="5">Probable RNA 2'-phosphotransferase</fullName>
        <ecNumber evidence="5">2.7.1.-</ecNumber>
    </recommendedName>
</protein>
<dbReference type="SUPFAM" id="SSF56399">
    <property type="entry name" value="ADP-ribosylation"/>
    <property type="match status" value="1"/>
</dbReference>
<gene>
    <name evidence="5" type="primary">kptA</name>
    <name evidence="6" type="ORF">JJQ60_17400</name>
</gene>
<dbReference type="Proteomes" id="UP000651057">
    <property type="component" value="Unassembled WGS sequence"/>
</dbReference>
<dbReference type="GO" id="GO:0000215">
    <property type="term" value="F:tRNA 2'-phosphotransferase activity"/>
    <property type="evidence" value="ECO:0007669"/>
    <property type="project" value="TreeGrafter"/>
</dbReference>
<dbReference type="HAMAP" id="MF_00299">
    <property type="entry name" value="KptA"/>
    <property type="match status" value="1"/>
</dbReference>
<comment type="caution">
    <text evidence="6">The sequence shown here is derived from an EMBL/GenBank/DDBJ whole genome shotgun (WGS) entry which is preliminary data.</text>
</comment>
<keyword evidence="7" id="KW-1185">Reference proteome</keyword>
<dbReference type="AlphaFoldDB" id="A0A937A0F6"/>
<dbReference type="InterPro" id="IPR042081">
    <property type="entry name" value="RNA_2'-PTrans_C"/>
</dbReference>
<dbReference type="Pfam" id="PF01885">
    <property type="entry name" value="PTS_2-RNA"/>
    <property type="match status" value="1"/>
</dbReference>
<evidence type="ECO:0000256" key="4">
    <source>
        <dbReference type="ARBA" id="ARBA00025212"/>
    </source>
</evidence>
<evidence type="ECO:0000313" key="7">
    <source>
        <dbReference type="Proteomes" id="UP000651057"/>
    </source>
</evidence>
<evidence type="ECO:0000256" key="1">
    <source>
        <dbReference type="ARBA" id="ARBA00009836"/>
    </source>
</evidence>
<sequence length="279" mass="32857">MNKTQTQIRKLISYWLRHKPEDENIILDEFGWANIKDILAALKANNIQSTQNDLIELSNSFNKIRWKIDELNHKIKATHGHSICILQELESQTPPEVLYHGTATKFLESIMANGLKSKQRQYVHLSEAIDMAKDVGSRHGKPFIIEINTKKLIEEGWKFYKTEQNVWLTSEIPTEYLDFEPWEFTIDQETKATFLNEFKKEIGTKHQLSNTIKDLKLFAKYGPSDDYLFKNIKSEEYFVVHLTWSGKKEKEGWPSIERYDSLQDFINKRLVPNQADWYI</sequence>
<comment type="function">
    <text evidence="4 5">Removes the 2'-phosphate from RNA via an intermediate in which the phosphate is ADP-ribosylated by NAD followed by a presumed transesterification to release the RNA and generate ADP-ribose 1''-2''-cyclic phosphate (APPR&gt;P). May function as an ADP-ribosylase.</text>
</comment>
<dbReference type="GO" id="GO:0006388">
    <property type="term" value="P:tRNA splicing, via endonucleolytic cleavage and ligation"/>
    <property type="evidence" value="ECO:0007669"/>
    <property type="project" value="UniProtKB-UniRule"/>
</dbReference>
<dbReference type="InterPro" id="IPR042080">
    <property type="entry name" value="RNA_2'-PTrans_N"/>
</dbReference>
<dbReference type="PANTHER" id="PTHR12684:SF2">
    <property type="entry name" value="TRNA 2'-PHOSPHOTRANSFERASE 1"/>
    <property type="match status" value="1"/>
</dbReference>
<dbReference type="EMBL" id="JAERQJ010000008">
    <property type="protein sequence ID" value="MBL0685313.1"/>
    <property type="molecule type" value="Genomic_DNA"/>
</dbReference>
<dbReference type="InterPro" id="IPR002745">
    <property type="entry name" value="Ptrans_KptA/Tpt1"/>
</dbReference>